<dbReference type="PROSITE" id="PS50822">
    <property type="entry name" value="PIWI"/>
    <property type="match status" value="1"/>
</dbReference>
<evidence type="ECO:0000313" key="5">
    <source>
        <dbReference type="Proteomes" id="UP001521116"/>
    </source>
</evidence>
<feature type="region of interest" description="Disordered" evidence="1">
    <location>
        <begin position="1"/>
        <end position="85"/>
    </location>
</feature>
<dbReference type="Pfam" id="PF08699">
    <property type="entry name" value="ArgoL1"/>
    <property type="match status" value="1"/>
</dbReference>
<evidence type="ECO:0000259" key="3">
    <source>
        <dbReference type="PROSITE" id="PS50822"/>
    </source>
</evidence>
<dbReference type="InterPro" id="IPR045246">
    <property type="entry name" value="Piwi_ago-like"/>
</dbReference>
<organism evidence="4 5">
    <name type="scientific">Neofusicoccum ribis</name>
    <dbReference type="NCBI Taxonomy" id="45134"/>
    <lineage>
        <taxon>Eukaryota</taxon>
        <taxon>Fungi</taxon>
        <taxon>Dikarya</taxon>
        <taxon>Ascomycota</taxon>
        <taxon>Pezizomycotina</taxon>
        <taxon>Dothideomycetes</taxon>
        <taxon>Dothideomycetes incertae sedis</taxon>
        <taxon>Botryosphaeriales</taxon>
        <taxon>Botryosphaeriaceae</taxon>
        <taxon>Neofusicoccum</taxon>
    </lineage>
</organism>
<dbReference type="Pfam" id="PF16486">
    <property type="entry name" value="ArgoN"/>
    <property type="match status" value="1"/>
</dbReference>
<dbReference type="InterPro" id="IPR036397">
    <property type="entry name" value="RNaseH_sf"/>
</dbReference>
<dbReference type="CDD" id="cd04657">
    <property type="entry name" value="Piwi_ago-like"/>
    <property type="match status" value="1"/>
</dbReference>
<dbReference type="SUPFAM" id="SSF101690">
    <property type="entry name" value="PAZ domain"/>
    <property type="match status" value="1"/>
</dbReference>
<evidence type="ECO:0000256" key="1">
    <source>
        <dbReference type="SAM" id="MobiDB-lite"/>
    </source>
</evidence>
<name>A0ABR3SPX8_9PEZI</name>
<protein>
    <submittedName>
        <fullName evidence="4">Uncharacterized protein</fullName>
    </submittedName>
</protein>
<proteinExistence type="predicted"/>
<comment type="caution">
    <text evidence="4">The sequence shown here is derived from an EMBL/GenBank/DDBJ whole genome shotgun (WGS) entry which is preliminary data.</text>
</comment>
<dbReference type="Pfam" id="PF02171">
    <property type="entry name" value="Piwi"/>
    <property type="match status" value="1"/>
</dbReference>
<feature type="compositionally biased region" description="Basic and acidic residues" evidence="1">
    <location>
        <begin position="1"/>
        <end position="12"/>
    </location>
</feature>
<feature type="compositionally biased region" description="Gly residues" evidence="1">
    <location>
        <begin position="16"/>
        <end position="31"/>
    </location>
</feature>
<dbReference type="EMBL" id="JAJVDC020000080">
    <property type="protein sequence ID" value="KAL1626734.1"/>
    <property type="molecule type" value="Genomic_DNA"/>
</dbReference>
<feature type="domain" description="Piwi" evidence="3">
    <location>
        <begin position="663"/>
        <end position="990"/>
    </location>
</feature>
<dbReference type="Pfam" id="PF02170">
    <property type="entry name" value="PAZ"/>
    <property type="match status" value="1"/>
</dbReference>
<feature type="domain" description="PAZ" evidence="2">
    <location>
        <begin position="378"/>
        <end position="489"/>
    </location>
</feature>
<evidence type="ECO:0000313" key="4">
    <source>
        <dbReference type="EMBL" id="KAL1626734.1"/>
    </source>
</evidence>
<dbReference type="PANTHER" id="PTHR22891">
    <property type="entry name" value="EUKARYOTIC TRANSLATION INITIATION FACTOR 2C"/>
    <property type="match status" value="1"/>
</dbReference>
<dbReference type="CDD" id="cd02846">
    <property type="entry name" value="PAZ_argonaute_like"/>
    <property type="match status" value="1"/>
</dbReference>
<dbReference type="Proteomes" id="UP001521116">
    <property type="component" value="Unassembled WGS sequence"/>
</dbReference>
<gene>
    <name evidence="4" type="ORF">SLS56_006727</name>
</gene>
<dbReference type="Gene3D" id="3.40.50.2300">
    <property type="match status" value="1"/>
</dbReference>
<dbReference type="PROSITE" id="PS50821">
    <property type="entry name" value="PAZ"/>
    <property type="match status" value="1"/>
</dbReference>
<dbReference type="InterPro" id="IPR003100">
    <property type="entry name" value="PAZ_dom"/>
</dbReference>
<dbReference type="Gene3D" id="2.170.260.10">
    <property type="entry name" value="paz domain"/>
    <property type="match status" value="1"/>
</dbReference>
<accession>A0ABR3SPX8</accession>
<keyword evidence="5" id="KW-1185">Reference proteome</keyword>
<feature type="region of interest" description="Disordered" evidence="1">
    <location>
        <begin position="410"/>
        <end position="442"/>
    </location>
</feature>
<dbReference type="InterPro" id="IPR036085">
    <property type="entry name" value="PAZ_dom_sf"/>
</dbReference>
<dbReference type="InterPro" id="IPR032472">
    <property type="entry name" value="ArgoL2"/>
</dbReference>
<dbReference type="SMART" id="SM00950">
    <property type="entry name" value="Piwi"/>
    <property type="match status" value="1"/>
</dbReference>
<dbReference type="Gene3D" id="3.30.420.10">
    <property type="entry name" value="Ribonuclease H-like superfamily/Ribonuclease H"/>
    <property type="match status" value="1"/>
</dbReference>
<dbReference type="InterPro" id="IPR012337">
    <property type="entry name" value="RNaseH-like_sf"/>
</dbReference>
<dbReference type="InterPro" id="IPR032474">
    <property type="entry name" value="Argonaute_N"/>
</dbReference>
<reference evidence="4 5" key="1">
    <citation type="submission" date="2024-02" db="EMBL/GenBank/DDBJ databases">
        <title>De novo assembly and annotation of 12 fungi associated with fruit tree decline syndrome in Ontario, Canada.</title>
        <authorList>
            <person name="Sulman M."/>
            <person name="Ellouze W."/>
            <person name="Ilyukhin E."/>
        </authorList>
    </citation>
    <scope>NUCLEOTIDE SEQUENCE [LARGE SCALE GENOMIC DNA]</scope>
    <source>
        <strain evidence="4 5">M1-105</strain>
    </source>
</reference>
<dbReference type="SUPFAM" id="SSF53098">
    <property type="entry name" value="Ribonuclease H-like"/>
    <property type="match status" value="1"/>
</dbReference>
<dbReference type="Pfam" id="PF16488">
    <property type="entry name" value="ArgoL2"/>
    <property type="match status" value="1"/>
</dbReference>
<sequence length="1034" mass="112779">MSSGRGRGDGGRGRGRGGGGRGGFAGGGDRGGFSHNARGGGDFRGGRGGGDFRGGRGGGDFRGGRGGGRGGAPVQVYSAPNGAVPAPDARVTQAENAIQKAAADTHGLERLNLDDGLPVRPGFGTRGTSVTLWANYFELVPKKDLVLYRYDVAVVPEAKGKKQEQLVRLLLETAELKPLSSDIVTDYKSTLISREKLERDEIIVKLQYRAEGEDEPLPNAQTYNIRLKFTNSLSVANLLEYLTSTNMNTRYGDQDAMVQAFNIFMNHHAKSTGNLAAIPKSKTFAVGSDSEKWDLGSGLDAIRGFFSSVRMATCRVLVNVNVSYGAFYQDIPLDHLMRKYGIHNKPRLEKFIKKLKIRTTHLPEKKNKKGEVLLRIKTVFAFANKYDGRSLEHPPRVKAHGAGPRDVEFWMDSAPQTSQGSGKGRGKGKGKPAGPAKPEQPSGGRYISVYDFFVQAYGRKIADPSLPVVNVGTNQNPTYLPPEVGVVMPAQPSKKKLDGDQTAQMIRAAVRPPGQNANAIVKDGYQTVGLDDKGNVHLAQFGISVPKNLITVSGRILNEPKVLYKQNRNAQLRGGSWNLLNLQFYASGTPLKKWSYLLLSMPGYPDTVREDDLQPLMANFTKALRETGAPVDAPMAGKRLQIRDEDDPQLDAMFERASKGLDLLFIIFPGINKKLPVYNRIKRLGDVKYGVHTICADGSKISKERGQDQYFRNVALKFNLKLGGVNHTIDTSKHLDMDKTMIVGIDVTHPSPDSASTAPSIAAMVASIDKRLGQWPATLSIQTTARQEMVAALTTMLTSRLNLWRTKGKHAALPENILVYRDGVSEGQYPLVLSQEIPRLRAACTALYPADAQKRGLPRLTVVVVGKRHHTRFYPTKEADGDRSGNTKPGTVVDRGVTEARNWDFFLQAHAALQGTARPAHYYVVLDEIFRAHYGGKKPPPPPFRNTADVLEDLTLSLCYLFGRATKAVSLCPPAYYADIACERGRAYLSDVFDSAAPSAASSEVAGAGGAQEGRVSESDVLVHAKLRDTMFYM</sequence>
<dbReference type="InterPro" id="IPR014811">
    <property type="entry name" value="ArgoL1"/>
</dbReference>
<evidence type="ECO:0000259" key="2">
    <source>
        <dbReference type="PROSITE" id="PS50821"/>
    </source>
</evidence>
<dbReference type="InterPro" id="IPR003165">
    <property type="entry name" value="Piwi"/>
</dbReference>
<dbReference type="SMART" id="SM01163">
    <property type="entry name" value="DUF1785"/>
    <property type="match status" value="1"/>
</dbReference>
<feature type="compositionally biased region" description="Gly residues" evidence="1">
    <location>
        <begin position="38"/>
        <end position="71"/>
    </location>
</feature>